<organism evidence="4 5">
    <name type="scientific">Cytobacillus kochii</name>
    <dbReference type="NCBI Taxonomy" id="859143"/>
    <lineage>
        <taxon>Bacteria</taxon>
        <taxon>Bacillati</taxon>
        <taxon>Bacillota</taxon>
        <taxon>Bacilli</taxon>
        <taxon>Bacillales</taxon>
        <taxon>Bacillaceae</taxon>
        <taxon>Cytobacillus</taxon>
    </lineage>
</organism>
<dbReference type="OrthoDB" id="9793345at2"/>
<dbReference type="InterPro" id="IPR002347">
    <property type="entry name" value="SDR_fam"/>
</dbReference>
<evidence type="ECO:0000256" key="2">
    <source>
        <dbReference type="ARBA" id="ARBA00023002"/>
    </source>
</evidence>
<evidence type="ECO:0000313" key="4">
    <source>
        <dbReference type="EMBL" id="ASV69103.1"/>
    </source>
</evidence>
<dbReference type="InterPro" id="IPR036291">
    <property type="entry name" value="NAD(P)-bd_dom_sf"/>
</dbReference>
<reference evidence="4 5" key="1">
    <citation type="submission" date="2017-08" db="EMBL/GenBank/DDBJ databases">
        <title>Complete Genome Sequence of Bacillus kochii Oregon-R-modENCODE STRAIN BDGP4, isolated from Drosophila melanogaster gut.</title>
        <authorList>
            <person name="Wan K.H."/>
            <person name="Yu C."/>
            <person name="Park S."/>
            <person name="Hammonds A.S."/>
            <person name="Booth B.W."/>
            <person name="Celniker S.E."/>
        </authorList>
    </citation>
    <scope>NUCLEOTIDE SEQUENCE [LARGE SCALE GENOMIC DNA]</scope>
    <source>
        <strain evidence="4 5">BDGP4</strain>
    </source>
</reference>
<name>A0A248TLL3_9BACI</name>
<evidence type="ECO:0000256" key="1">
    <source>
        <dbReference type="ARBA" id="ARBA00006484"/>
    </source>
</evidence>
<dbReference type="PANTHER" id="PTHR44196:SF1">
    <property type="entry name" value="DEHYDROGENASE_REDUCTASE SDR FAMILY MEMBER 7B"/>
    <property type="match status" value="1"/>
</dbReference>
<gene>
    <name evidence="4" type="ORF">CKF48_18435</name>
</gene>
<dbReference type="RefSeq" id="WP_095372667.1">
    <property type="nucleotide sequence ID" value="NZ_CP022983.1"/>
</dbReference>
<dbReference type="KEGG" id="bko:CKF48_18435"/>
<dbReference type="AlphaFoldDB" id="A0A248TLL3"/>
<dbReference type="Gene3D" id="3.40.50.720">
    <property type="entry name" value="NAD(P)-binding Rossmann-like Domain"/>
    <property type="match status" value="1"/>
</dbReference>
<dbReference type="GO" id="GO:0016616">
    <property type="term" value="F:oxidoreductase activity, acting on the CH-OH group of donors, NAD or NADP as acceptor"/>
    <property type="evidence" value="ECO:0007669"/>
    <property type="project" value="UniProtKB-ARBA"/>
</dbReference>
<dbReference type="EMBL" id="CP022983">
    <property type="protein sequence ID" value="ASV69103.1"/>
    <property type="molecule type" value="Genomic_DNA"/>
</dbReference>
<protein>
    <submittedName>
        <fullName evidence="4">Oxidoreductase</fullName>
    </submittedName>
</protein>
<dbReference type="PRINTS" id="PR00081">
    <property type="entry name" value="GDHRDH"/>
</dbReference>
<dbReference type="SUPFAM" id="SSF51735">
    <property type="entry name" value="NAD(P)-binding Rossmann-fold domains"/>
    <property type="match status" value="1"/>
</dbReference>
<comment type="similarity">
    <text evidence="1 3">Belongs to the short-chain dehydrogenases/reductases (SDR) family.</text>
</comment>
<dbReference type="GO" id="GO:0016020">
    <property type="term" value="C:membrane"/>
    <property type="evidence" value="ECO:0007669"/>
    <property type="project" value="TreeGrafter"/>
</dbReference>
<keyword evidence="2" id="KW-0560">Oxidoreductase</keyword>
<accession>A0A248TLL3</accession>
<sequence length="264" mass="29346">MVKDLHGKNIIITGASGGIGEKMARLCAERGANLALVARRTDKLAAMKEELEQRYSIDIYTFSLDVSNMEKVEEVFPLILERFKVIDVLVNNAGYGIFTYAHDADMKEVKSMFDVNVLGLIACTQQVLPKMLATKSGHIINIASQAGKIATPKSSTYSATKHAVLGYSNSLRMEVASQGVYITTVNPGPIETNFFDIADKEGTYVKNVQRYMLKPEYVARKVVDVMLTPTREVNLPRWMNLGSKVFAIAPRLFEWAGRGVFNKK</sequence>
<keyword evidence="5" id="KW-1185">Reference proteome</keyword>
<dbReference type="PIRSF" id="PIRSF000126">
    <property type="entry name" value="11-beta-HSD1"/>
    <property type="match status" value="1"/>
</dbReference>
<dbReference type="PANTHER" id="PTHR44196">
    <property type="entry name" value="DEHYDROGENASE/REDUCTASE SDR FAMILY MEMBER 7B"/>
    <property type="match status" value="1"/>
</dbReference>
<evidence type="ECO:0000313" key="5">
    <source>
        <dbReference type="Proteomes" id="UP000215137"/>
    </source>
</evidence>
<dbReference type="FunFam" id="3.40.50.720:FF:000047">
    <property type="entry name" value="NADP-dependent L-serine/L-allo-threonine dehydrogenase"/>
    <property type="match status" value="1"/>
</dbReference>
<dbReference type="PROSITE" id="PS00061">
    <property type="entry name" value="ADH_SHORT"/>
    <property type="match status" value="1"/>
</dbReference>
<dbReference type="Pfam" id="PF00106">
    <property type="entry name" value="adh_short"/>
    <property type="match status" value="1"/>
</dbReference>
<dbReference type="InterPro" id="IPR020904">
    <property type="entry name" value="Sc_DH/Rdtase_CS"/>
</dbReference>
<evidence type="ECO:0000256" key="3">
    <source>
        <dbReference type="RuleBase" id="RU000363"/>
    </source>
</evidence>
<dbReference type="Proteomes" id="UP000215137">
    <property type="component" value="Chromosome"/>
</dbReference>
<proteinExistence type="inferred from homology"/>
<dbReference type="PRINTS" id="PR00080">
    <property type="entry name" value="SDRFAMILY"/>
</dbReference>